<evidence type="ECO:0000256" key="4">
    <source>
        <dbReference type="ARBA" id="ARBA00023014"/>
    </source>
</evidence>
<evidence type="ECO:0000256" key="1">
    <source>
        <dbReference type="ARBA" id="ARBA00022691"/>
    </source>
</evidence>
<dbReference type="GO" id="GO:0003824">
    <property type="term" value="F:catalytic activity"/>
    <property type="evidence" value="ECO:0007669"/>
    <property type="project" value="InterPro"/>
</dbReference>
<dbReference type="eggNOG" id="COG0535">
    <property type="taxonomic scope" value="Bacteria"/>
</dbReference>
<dbReference type="InterPro" id="IPR013785">
    <property type="entry name" value="Aldolase_TIM"/>
</dbReference>
<dbReference type="GO" id="GO:0046872">
    <property type="term" value="F:metal ion binding"/>
    <property type="evidence" value="ECO:0007669"/>
    <property type="project" value="UniProtKB-KW"/>
</dbReference>
<dbReference type="KEGG" id="cad:Curi_c26350"/>
<dbReference type="RefSeq" id="WP_014968764.1">
    <property type="nucleotide sequence ID" value="NC_018664.1"/>
</dbReference>
<keyword evidence="3" id="KW-0408">Iron</keyword>
<keyword evidence="1" id="KW-0949">S-adenosyl-L-methionine</keyword>
<dbReference type="OrthoDB" id="9810775at2"/>
<dbReference type="InterPro" id="IPR024521">
    <property type="entry name" value="ArsS-like_C"/>
</dbReference>
<accession>K0B3Y3</accession>
<evidence type="ECO:0000313" key="8">
    <source>
        <dbReference type="Proteomes" id="UP000006094"/>
    </source>
</evidence>
<dbReference type="Pfam" id="PF04055">
    <property type="entry name" value="Radical_SAM"/>
    <property type="match status" value="1"/>
</dbReference>
<proteinExistence type="predicted"/>
<evidence type="ECO:0000256" key="3">
    <source>
        <dbReference type="ARBA" id="ARBA00023004"/>
    </source>
</evidence>
<keyword evidence="4" id="KW-0411">Iron-sulfur</keyword>
<keyword evidence="8" id="KW-1185">Reference proteome</keyword>
<dbReference type="NCBIfam" id="TIGR04167">
    <property type="entry name" value="rSAM_SeCys"/>
    <property type="match status" value="1"/>
</dbReference>
<protein>
    <submittedName>
        <fullName evidence="7">Radical SAM domain-containing protein</fullName>
    </submittedName>
</protein>
<name>K0B3Y3_GOTA9</name>
<evidence type="ECO:0000259" key="6">
    <source>
        <dbReference type="Pfam" id="PF12345"/>
    </source>
</evidence>
<dbReference type="EMBL" id="CP003326">
    <property type="protein sequence ID" value="AFS79630.1"/>
    <property type="molecule type" value="Genomic_DNA"/>
</dbReference>
<dbReference type="PANTHER" id="PTHR43728:SF1">
    <property type="entry name" value="FE-S OXIDOREDUCTASE"/>
    <property type="match status" value="1"/>
</dbReference>
<dbReference type="SFLD" id="SFLDS00029">
    <property type="entry name" value="Radical_SAM"/>
    <property type="match status" value="1"/>
</dbReference>
<evidence type="ECO:0000313" key="7">
    <source>
        <dbReference type="EMBL" id="AFS79630.1"/>
    </source>
</evidence>
<feature type="domain" description="Arsenosugar biosynthesis radical SAM protein ArsS-like C-terminal" evidence="6">
    <location>
        <begin position="190"/>
        <end position="323"/>
    </location>
</feature>
<dbReference type="InterPro" id="IPR058240">
    <property type="entry name" value="rSAM_sf"/>
</dbReference>
<feature type="domain" description="Radical SAM core" evidence="5">
    <location>
        <begin position="33"/>
        <end position="171"/>
    </location>
</feature>
<gene>
    <name evidence="7" type="ordered locus">Curi_c26350</name>
</gene>
<dbReference type="InterPro" id="IPR026351">
    <property type="entry name" value="rSAM_ArsS-like"/>
</dbReference>
<sequence>MIEGLFKDTVKFEDTLKENKLDLKRKEIGTLQINVGKKCNQVCVHCHVNGGPDREEVMDRKTIDRILELIKKNKSIDTVDITGGAPELNPKFKYLISELSFLNKTILNRCNLTILLESGQEDTAEFLANNKVQIMASLPCYLEGNVDYQRGDDVFKKSISALKKLNSLGYGKKDTDLILNLVFNPKGGTLPPPQKALEKDYKKHLKENYDIDFNQLLTITNMPISRFQENLKREGKYEEYCNLLLENFNPDTALNVMCRDLLSISWDGKIYDCDFNQALEITLKNKSISIWDISDFSDVEKEISFANHCFGCTAGSGSSCTGALV</sequence>
<dbReference type="SFLD" id="SFLDG01067">
    <property type="entry name" value="SPASM/twitch_domain_containing"/>
    <property type="match status" value="1"/>
</dbReference>
<keyword evidence="2" id="KW-0479">Metal-binding</keyword>
<dbReference type="PANTHER" id="PTHR43728">
    <property type="entry name" value="SLR0304 PROTEIN"/>
    <property type="match status" value="1"/>
</dbReference>
<dbReference type="CDD" id="cd01335">
    <property type="entry name" value="Radical_SAM"/>
    <property type="match status" value="1"/>
</dbReference>
<dbReference type="Pfam" id="PF12345">
    <property type="entry name" value="DUF3641"/>
    <property type="match status" value="1"/>
</dbReference>
<dbReference type="Proteomes" id="UP000006094">
    <property type="component" value="Chromosome"/>
</dbReference>
<evidence type="ECO:0000256" key="2">
    <source>
        <dbReference type="ARBA" id="ARBA00022723"/>
    </source>
</evidence>
<dbReference type="Gene3D" id="3.20.20.70">
    <property type="entry name" value="Aldolase class I"/>
    <property type="match status" value="1"/>
</dbReference>
<dbReference type="GO" id="GO:0051536">
    <property type="term" value="F:iron-sulfur cluster binding"/>
    <property type="evidence" value="ECO:0007669"/>
    <property type="project" value="UniProtKB-KW"/>
</dbReference>
<dbReference type="HOGENOM" id="CLU_050695_0_0_9"/>
<dbReference type="InterPro" id="IPR007197">
    <property type="entry name" value="rSAM"/>
</dbReference>
<reference evidence="7 8" key="1">
    <citation type="journal article" date="2012" name="PLoS ONE">
        <title>The purine-utilizing bacterium Clostridium acidurici 9a: a genome-guided metabolic reconsideration.</title>
        <authorList>
            <person name="Hartwich K."/>
            <person name="Poehlein A."/>
            <person name="Daniel R."/>
        </authorList>
    </citation>
    <scope>NUCLEOTIDE SEQUENCE [LARGE SCALE GENOMIC DNA]</scope>
    <source>
        <strain evidence="8">ATCC 7906 / DSM 604 / BCRC 14475 / CIP 104303 / KCTC 5404 / NCIMB 10678 / 9a</strain>
    </source>
</reference>
<dbReference type="SUPFAM" id="SSF102114">
    <property type="entry name" value="Radical SAM enzymes"/>
    <property type="match status" value="1"/>
</dbReference>
<dbReference type="STRING" id="1128398.Curi_c26350"/>
<dbReference type="AlphaFoldDB" id="K0B3Y3"/>
<organism evidence="7 8">
    <name type="scientific">Gottschalkia acidurici (strain ATCC 7906 / DSM 604 / BCRC 14475 / CIP 104303 / KCTC 5404 / NCIMB 10678 / 9a)</name>
    <name type="common">Clostridium acidurici</name>
    <dbReference type="NCBI Taxonomy" id="1128398"/>
    <lineage>
        <taxon>Bacteria</taxon>
        <taxon>Bacillati</taxon>
        <taxon>Bacillota</taxon>
        <taxon>Tissierellia</taxon>
        <taxon>Tissierellales</taxon>
        <taxon>Gottschalkiaceae</taxon>
        <taxon>Gottschalkia</taxon>
    </lineage>
</organism>
<evidence type="ECO:0000259" key="5">
    <source>
        <dbReference type="Pfam" id="PF04055"/>
    </source>
</evidence>
<dbReference type="PATRIC" id="fig|1128398.3.peg.2712"/>